<dbReference type="STRING" id="1802737.A2832_00860"/>
<dbReference type="Gene3D" id="3.90.190.20">
    <property type="entry name" value="Mur ligase, C-terminal domain"/>
    <property type="match status" value="1"/>
</dbReference>
<evidence type="ECO:0000256" key="4">
    <source>
        <dbReference type="ARBA" id="ARBA00022598"/>
    </source>
</evidence>
<dbReference type="InterPro" id="IPR005762">
    <property type="entry name" value="MurD"/>
</dbReference>
<dbReference type="SUPFAM" id="SSF51984">
    <property type="entry name" value="MurCD N-terminal domain"/>
    <property type="match status" value="1"/>
</dbReference>
<dbReference type="NCBIfam" id="TIGR01087">
    <property type="entry name" value="murD"/>
    <property type="match status" value="1"/>
</dbReference>
<evidence type="ECO:0000256" key="5">
    <source>
        <dbReference type="ARBA" id="ARBA00022741"/>
    </source>
</evidence>
<feature type="domain" description="Mur ligase central" evidence="7">
    <location>
        <begin position="118"/>
        <end position="304"/>
    </location>
</feature>
<dbReference type="GO" id="GO:0008764">
    <property type="term" value="F:UDP-N-acetylmuramoylalanine-D-glutamate ligase activity"/>
    <property type="evidence" value="ECO:0007669"/>
    <property type="project" value="InterPro"/>
</dbReference>
<accession>A0A1G2T0Q5</accession>
<comment type="pathway">
    <text evidence="2">Cell wall biogenesis; peptidoglycan biosynthesis.</text>
</comment>
<dbReference type="GO" id="GO:0005524">
    <property type="term" value="F:ATP binding"/>
    <property type="evidence" value="ECO:0007669"/>
    <property type="project" value="UniProtKB-KW"/>
</dbReference>
<dbReference type="GO" id="GO:0051301">
    <property type="term" value="P:cell division"/>
    <property type="evidence" value="ECO:0007669"/>
    <property type="project" value="InterPro"/>
</dbReference>
<comment type="subcellular location">
    <subcellularLocation>
        <location evidence="1">Cytoplasm</location>
    </subcellularLocation>
</comment>
<evidence type="ECO:0000256" key="6">
    <source>
        <dbReference type="ARBA" id="ARBA00022840"/>
    </source>
</evidence>
<evidence type="ECO:0000256" key="3">
    <source>
        <dbReference type="ARBA" id="ARBA00022490"/>
    </source>
</evidence>
<keyword evidence="3" id="KW-0963">Cytoplasm</keyword>
<dbReference type="SUPFAM" id="SSF53244">
    <property type="entry name" value="MurD-like peptide ligases, peptide-binding domain"/>
    <property type="match status" value="1"/>
</dbReference>
<dbReference type="Gene3D" id="3.40.1190.10">
    <property type="entry name" value="Mur-like, catalytic domain"/>
    <property type="match status" value="1"/>
</dbReference>
<evidence type="ECO:0000313" key="8">
    <source>
        <dbReference type="EMBL" id="OHA90853.1"/>
    </source>
</evidence>
<dbReference type="EMBL" id="MHVG01000015">
    <property type="protein sequence ID" value="OHA90853.1"/>
    <property type="molecule type" value="Genomic_DNA"/>
</dbReference>
<dbReference type="Proteomes" id="UP000178538">
    <property type="component" value="Unassembled WGS sequence"/>
</dbReference>
<sequence length="471" mass="53855">MELRGKKILLMGLGILGGGVATARFLFEHGAKLTITDLKSANDLKPSIEKLKDIVDKIDLVLGIHRKEDFLNNDMVILNPDVPLDNKFVKLAKDNGKQIENELSLFYKFCPSKNIVAVTGTRGKTTITNWTGHFLKSFNPKTFVLGNSPDKPFLSNFSNFDKDTNIVMETSSFQLELLNNASYAPRIAIITNLYRDHINRHKSLKEYAGAKANIFKYQNKDDFLILNKDNEWTHFFVSRNPKSKILYFSKKTLPLEDSGAYINEHSDLIFRVDNKEEKSINVADFENKWGGHNTYNLMASFLAAYLHGIRIEKLIDSIQTLPQIKFRQEKVYENRKIQIYNDTTATSPEATIAAIMRFNYKKDNLVLITGGTDRELDFQEWAETVKKYINPKSLFFLSGSATEKMKLALGWNTYNEFEDLKSCLEAAIKRVGDLKDKGVILFSPSSKSFEKFKNEFDRGEKFNRLVVEVLG</sequence>
<organism evidence="8 9">
    <name type="scientific">Candidatus Zambryskibacteria bacterium RIFCSPHIGHO2_01_FULL_44_22b</name>
    <dbReference type="NCBI Taxonomy" id="1802737"/>
    <lineage>
        <taxon>Bacteria</taxon>
        <taxon>Candidatus Zambryskiibacteriota</taxon>
    </lineage>
</organism>
<evidence type="ECO:0000259" key="7">
    <source>
        <dbReference type="Pfam" id="PF08245"/>
    </source>
</evidence>
<dbReference type="AlphaFoldDB" id="A0A1G2T0Q5"/>
<protein>
    <submittedName>
        <fullName evidence="8">UDP-N-acetylmuramoylalanine--D-glutamate ligase</fullName>
    </submittedName>
</protein>
<dbReference type="PANTHER" id="PTHR43692:SF1">
    <property type="entry name" value="UDP-N-ACETYLMURAMOYLALANINE--D-GLUTAMATE LIGASE"/>
    <property type="match status" value="1"/>
</dbReference>
<evidence type="ECO:0000313" key="9">
    <source>
        <dbReference type="Proteomes" id="UP000178538"/>
    </source>
</evidence>
<gene>
    <name evidence="8" type="ORF">A2832_00860</name>
</gene>
<dbReference type="GO" id="GO:0009252">
    <property type="term" value="P:peptidoglycan biosynthetic process"/>
    <property type="evidence" value="ECO:0007669"/>
    <property type="project" value="UniProtKB-UniPathway"/>
</dbReference>
<dbReference type="SUPFAM" id="SSF53623">
    <property type="entry name" value="MurD-like peptide ligases, catalytic domain"/>
    <property type="match status" value="1"/>
</dbReference>
<evidence type="ECO:0000256" key="1">
    <source>
        <dbReference type="ARBA" id="ARBA00004496"/>
    </source>
</evidence>
<dbReference type="Gene3D" id="3.40.50.720">
    <property type="entry name" value="NAD(P)-binding Rossmann-like Domain"/>
    <property type="match status" value="1"/>
</dbReference>
<comment type="caution">
    <text evidence="8">The sequence shown here is derived from an EMBL/GenBank/DDBJ whole genome shotgun (WGS) entry which is preliminary data.</text>
</comment>
<dbReference type="InterPro" id="IPR013221">
    <property type="entry name" value="Mur_ligase_cen"/>
</dbReference>
<keyword evidence="6" id="KW-0067">ATP-binding</keyword>
<dbReference type="UniPathway" id="UPA00219"/>
<name>A0A1G2T0Q5_9BACT</name>
<dbReference type="GO" id="GO:0005737">
    <property type="term" value="C:cytoplasm"/>
    <property type="evidence" value="ECO:0007669"/>
    <property type="project" value="UniProtKB-SubCell"/>
</dbReference>
<keyword evidence="5" id="KW-0547">Nucleotide-binding</keyword>
<keyword evidence="4 8" id="KW-0436">Ligase</keyword>
<dbReference type="InterPro" id="IPR036565">
    <property type="entry name" value="Mur-like_cat_sf"/>
</dbReference>
<evidence type="ECO:0000256" key="2">
    <source>
        <dbReference type="ARBA" id="ARBA00004752"/>
    </source>
</evidence>
<dbReference type="GO" id="GO:0008360">
    <property type="term" value="P:regulation of cell shape"/>
    <property type="evidence" value="ECO:0007669"/>
    <property type="project" value="InterPro"/>
</dbReference>
<dbReference type="Pfam" id="PF08245">
    <property type="entry name" value="Mur_ligase_M"/>
    <property type="match status" value="1"/>
</dbReference>
<dbReference type="Pfam" id="PF21799">
    <property type="entry name" value="MurD-like_N"/>
    <property type="match status" value="1"/>
</dbReference>
<dbReference type="PANTHER" id="PTHR43692">
    <property type="entry name" value="UDP-N-ACETYLMURAMOYLALANINE--D-GLUTAMATE LIGASE"/>
    <property type="match status" value="1"/>
</dbReference>
<dbReference type="InterPro" id="IPR036615">
    <property type="entry name" value="Mur_ligase_C_dom_sf"/>
</dbReference>
<reference evidence="8 9" key="1">
    <citation type="journal article" date="2016" name="Nat. Commun.">
        <title>Thousands of microbial genomes shed light on interconnected biogeochemical processes in an aquifer system.</title>
        <authorList>
            <person name="Anantharaman K."/>
            <person name="Brown C.T."/>
            <person name="Hug L.A."/>
            <person name="Sharon I."/>
            <person name="Castelle C.J."/>
            <person name="Probst A.J."/>
            <person name="Thomas B.C."/>
            <person name="Singh A."/>
            <person name="Wilkins M.J."/>
            <person name="Karaoz U."/>
            <person name="Brodie E.L."/>
            <person name="Williams K.H."/>
            <person name="Hubbard S.S."/>
            <person name="Banfield J.F."/>
        </authorList>
    </citation>
    <scope>NUCLEOTIDE SEQUENCE [LARGE SCALE GENOMIC DNA]</scope>
</reference>
<proteinExistence type="predicted"/>